<sequence>MSEAGDATGVSARVWERMRELVLEHHDSRKQVVDTLHMSFVKTKALRRVAARPMTLRELAAELLTDRPYATVLVDDLERRGLVERTVHPDDRRCKLVTVTEAGREVAATANRILSTPPESLRSLPAEDLATLDRILSGLRDSATA</sequence>
<comment type="caution">
    <text evidence="2">The sequence shown here is derived from an EMBL/GenBank/DDBJ whole genome shotgun (WGS) entry which is preliminary data.</text>
</comment>
<dbReference type="RefSeq" id="WP_144587088.1">
    <property type="nucleotide sequence ID" value="NZ_VJWX01000070.1"/>
</dbReference>
<dbReference type="InterPro" id="IPR036390">
    <property type="entry name" value="WH_DNA-bd_sf"/>
</dbReference>
<dbReference type="OrthoDB" id="8635520at2"/>
<dbReference type="InterPro" id="IPR036388">
    <property type="entry name" value="WH-like_DNA-bd_sf"/>
</dbReference>
<evidence type="ECO:0000259" key="1">
    <source>
        <dbReference type="PROSITE" id="PS50995"/>
    </source>
</evidence>
<proteinExistence type="predicted"/>
<dbReference type="GO" id="GO:0003700">
    <property type="term" value="F:DNA-binding transcription factor activity"/>
    <property type="evidence" value="ECO:0007669"/>
    <property type="project" value="InterPro"/>
</dbReference>
<accession>A0A558D1D9</accession>
<gene>
    <name evidence="2" type="ORF">FNH05_10150</name>
</gene>
<dbReference type="EMBL" id="VJWX01000070">
    <property type="protein sequence ID" value="TVT54773.1"/>
    <property type="molecule type" value="Genomic_DNA"/>
</dbReference>
<evidence type="ECO:0000313" key="2">
    <source>
        <dbReference type="EMBL" id="TVT54773.1"/>
    </source>
</evidence>
<dbReference type="Proteomes" id="UP000320011">
    <property type="component" value="Unassembled WGS sequence"/>
</dbReference>
<dbReference type="PANTHER" id="PTHR33164">
    <property type="entry name" value="TRANSCRIPTIONAL REGULATOR, MARR FAMILY"/>
    <property type="match status" value="1"/>
</dbReference>
<dbReference type="SMART" id="SM00347">
    <property type="entry name" value="HTH_MARR"/>
    <property type="match status" value="1"/>
</dbReference>
<dbReference type="Pfam" id="PF12802">
    <property type="entry name" value="MarR_2"/>
    <property type="match status" value="1"/>
</dbReference>
<dbReference type="AlphaFoldDB" id="A0A558D1D9"/>
<dbReference type="InterPro" id="IPR039422">
    <property type="entry name" value="MarR/SlyA-like"/>
</dbReference>
<reference evidence="2 3" key="2">
    <citation type="submission" date="2019-08" db="EMBL/GenBank/DDBJ databases">
        <title>Amycolatopsis acidicola sp. nov., isolated from peat swamp forest soil.</title>
        <authorList>
            <person name="Srisuk N."/>
        </authorList>
    </citation>
    <scope>NUCLEOTIDE SEQUENCE [LARGE SCALE GENOMIC DNA]</scope>
    <source>
        <strain evidence="2 3">TBRC 6029</strain>
    </source>
</reference>
<name>A0A558D1D9_9PSEU</name>
<dbReference type="PANTHER" id="PTHR33164:SF43">
    <property type="entry name" value="HTH-TYPE TRANSCRIPTIONAL REPRESSOR YETL"/>
    <property type="match status" value="1"/>
</dbReference>
<dbReference type="SUPFAM" id="SSF46785">
    <property type="entry name" value="Winged helix' DNA-binding domain"/>
    <property type="match status" value="1"/>
</dbReference>
<feature type="domain" description="HTH marR-type" evidence="1">
    <location>
        <begin position="1"/>
        <end position="141"/>
    </location>
</feature>
<dbReference type="InterPro" id="IPR000835">
    <property type="entry name" value="HTH_MarR-typ"/>
</dbReference>
<organism evidence="2 3">
    <name type="scientific">Amycolatopsis rhizosphaerae</name>
    <dbReference type="NCBI Taxonomy" id="2053003"/>
    <lineage>
        <taxon>Bacteria</taxon>
        <taxon>Bacillati</taxon>
        <taxon>Actinomycetota</taxon>
        <taxon>Actinomycetes</taxon>
        <taxon>Pseudonocardiales</taxon>
        <taxon>Pseudonocardiaceae</taxon>
        <taxon>Amycolatopsis</taxon>
    </lineage>
</organism>
<dbReference type="PRINTS" id="PR00598">
    <property type="entry name" value="HTHMARR"/>
</dbReference>
<protein>
    <submittedName>
        <fullName evidence="2">MarR family transcriptional regulator</fullName>
    </submittedName>
</protein>
<dbReference type="PROSITE" id="PS50995">
    <property type="entry name" value="HTH_MARR_2"/>
    <property type="match status" value="1"/>
</dbReference>
<dbReference type="Gene3D" id="1.10.10.10">
    <property type="entry name" value="Winged helix-like DNA-binding domain superfamily/Winged helix DNA-binding domain"/>
    <property type="match status" value="1"/>
</dbReference>
<dbReference type="GO" id="GO:0006950">
    <property type="term" value="P:response to stress"/>
    <property type="evidence" value="ECO:0007669"/>
    <property type="project" value="TreeGrafter"/>
</dbReference>
<evidence type="ECO:0000313" key="3">
    <source>
        <dbReference type="Proteomes" id="UP000320011"/>
    </source>
</evidence>
<reference evidence="2 3" key="1">
    <citation type="submission" date="2019-07" db="EMBL/GenBank/DDBJ databases">
        <authorList>
            <person name="Duangmal K."/>
            <person name="Teo W.F.A."/>
        </authorList>
    </citation>
    <scope>NUCLEOTIDE SEQUENCE [LARGE SCALE GENOMIC DNA]</scope>
    <source>
        <strain evidence="2 3">TBRC 6029</strain>
    </source>
</reference>
<keyword evidence="3" id="KW-1185">Reference proteome</keyword>